<keyword evidence="1 2" id="KW-0195">Cyclin</keyword>
<dbReference type="InterPro" id="IPR013763">
    <property type="entry name" value="Cyclin-like_dom"/>
</dbReference>
<dbReference type="AlphaFoldDB" id="A0A1R2CGW2"/>
<comment type="similarity">
    <text evidence="2">Belongs to the cyclin family.</text>
</comment>
<dbReference type="InterPro" id="IPR039361">
    <property type="entry name" value="Cyclin"/>
</dbReference>
<gene>
    <name evidence="4" type="ORF">SteCoe_9850</name>
</gene>
<proteinExistence type="inferred from homology"/>
<dbReference type="SUPFAM" id="SSF47954">
    <property type="entry name" value="Cyclin-like"/>
    <property type="match status" value="1"/>
</dbReference>
<dbReference type="SMART" id="SM00385">
    <property type="entry name" value="CYCLIN"/>
    <property type="match status" value="1"/>
</dbReference>
<dbReference type="Gene3D" id="1.10.472.10">
    <property type="entry name" value="Cyclin-like"/>
    <property type="match status" value="2"/>
</dbReference>
<dbReference type="InterPro" id="IPR004367">
    <property type="entry name" value="Cyclin_C-dom"/>
</dbReference>
<dbReference type="EMBL" id="MPUH01000155">
    <property type="protein sequence ID" value="OMJ88264.1"/>
    <property type="molecule type" value="Genomic_DNA"/>
</dbReference>
<evidence type="ECO:0000259" key="3">
    <source>
        <dbReference type="SMART" id="SM00385"/>
    </source>
</evidence>
<reference evidence="4 5" key="1">
    <citation type="submission" date="2016-11" db="EMBL/GenBank/DDBJ databases">
        <title>The macronuclear genome of Stentor coeruleus: a giant cell with tiny introns.</title>
        <authorList>
            <person name="Slabodnick M."/>
            <person name="Ruby J.G."/>
            <person name="Reiff S.B."/>
            <person name="Swart E.C."/>
            <person name="Gosai S."/>
            <person name="Prabakaran S."/>
            <person name="Witkowska E."/>
            <person name="Larue G.E."/>
            <person name="Fisher S."/>
            <person name="Freeman R.M."/>
            <person name="Gunawardena J."/>
            <person name="Chu W."/>
            <person name="Stover N.A."/>
            <person name="Gregory B.D."/>
            <person name="Nowacki M."/>
            <person name="Derisi J."/>
            <person name="Roy S.W."/>
            <person name="Marshall W.F."/>
            <person name="Sood P."/>
        </authorList>
    </citation>
    <scope>NUCLEOTIDE SEQUENCE [LARGE SCALE GENOMIC DNA]</scope>
    <source>
        <strain evidence="4">WM001</strain>
    </source>
</reference>
<dbReference type="Proteomes" id="UP000187209">
    <property type="component" value="Unassembled WGS sequence"/>
</dbReference>
<evidence type="ECO:0000313" key="5">
    <source>
        <dbReference type="Proteomes" id="UP000187209"/>
    </source>
</evidence>
<evidence type="ECO:0000256" key="2">
    <source>
        <dbReference type="RuleBase" id="RU000383"/>
    </source>
</evidence>
<dbReference type="Pfam" id="PF00134">
    <property type="entry name" value="Cyclin_N"/>
    <property type="match status" value="1"/>
</dbReference>
<accession>A0A1R2CGW2</accession>
<dbReference type="PANTHER" id="PTHR10177">
    <property type="entry name" value="CYCLINS"/>
    <property type="match status" value="1"/>
</dbReference>
<dbReference type="Pfam" id="PF02984">
    <property type="entry name" value="Cyclin_C"/>
    <property type="match status" value="1"/>
</dbReference>
<comment type="caution">
    <text evidence="4">The sequence shown here is derived from an EMBL/GenBank/DDBJ whole genome shotgun (WGS) entry which is preliminary data.</text>
</comment>
<dbReference type="InterPro" id="IPR006671">
    <property type="entry name" value="Cyclin_N"/>
</dbReference>
<keyword evidence="5" id="KW-1185">Reference proteome</keyword>
<evidence type="ECO:0000313" key="4">
    <source>
        <dbReference type="EMBL" id="OMJ88264.1"/>
    </source>
</evidence>
<feature type="domain" description="Cyclin-like" evidence="3">
    <location>
        <begin position="75"/>
        <end position="155"/>
    </location>
</feature>
<name>A0A1R2CGW2_9CILI</name>
<protein>
    <recommendedName>
        <fullName evidence="3">Cyclin-like domain-containing protein</fullName>
    </recommendedName>
</protein>
<dbReference type="InterPro" id="IPR036915">
    <property type="entry name" value="Cyclin-like_sf"/>
</dbReference>
<organism evidence="4 5">
    <name type="scientific">Stentor coeruleus</name>
    <dbReference type="NCBI Taxonomy" id="5963"/>
    <lineage>
        <taxon>Eukaryota</taxon>
        <taxon>Sar</taxon>
        <taxon>Alveolata</taxon>
        <taxon>Ciliophora</taxon>
        <taxon>Postciliodesmatophora</taxon>
        <taxon>Heterotrichea</taxon>
        <taxon>Heterotrichida</taxon>
        <taxon>Stentoridae</taxon>
        <taxon>Stentor</taxon>
    </lineage>
</organism>
<dbReference type="OrthoDB" id="5590282at2759"/>
<evidence type="ECO:0000256" key="1">
    <source>
        <dbReference type="ARBA" id="ARBA00023127"/>
    </source>
</evidence>
<sequence>MLCKHSWDRKKIKSRICKQCGAFAPSSGAKVVREVQYFIPIQDEPEEIVKELRIRQRKVNLDNQSYLENRKALVEWIIELCESYKLRPLTIHLSIYLMDQSHSLSKIPKILYQSIALACIIIICKTEQSEKMPDFQELSQLTSFNLKSLEVDILLLVNWKTHITTALHFLEFYCSSGFVFDNEVTDSRICRIAREYAELLLDLCIAENRFLMVFPEDLALTCLAVAREKIGLSQPWNNDLKILTGAQLNSSLYTEILDFYKINFPESY</sequence>
<dbReference type="CDD" id="cd20529">
    <property type="entry name" value="CYCLIN_CCNJ-like_rpt2"/>
    <property type="match status" value="1"/>
</dbReference>